<dbReference type="KEGG" id="vg:18479860"/>
<dbReference type="Proteomes" id="UP000018806">
    <property type="component" value="Segment"/>
</dbReference>
<accession>V5UQV3</accession>
<proteinExistence type="predicted"/>
<dbReference type="GeneID" id="18479860"/>
<evidence type="ECO:0000313" key="2">
    <source>
        <dbReference type="Proteomes" id="UP000018806"/>
    </source>
</evidence>
<sequence>MSNPNFVHVGKVEVRPAVRAAAGLRGLDEPPVEVVVGVRADAGHVVVNTSGHKGGAVPPLTPERAAELAVLVDRAAGVATKLSEAYRTYQDALKAAEDALTQAFSREAGA</sequence>
<protein>
    <submittedName>
        <fullName evidence="1">Uncharacterized protein</fullName>
    </submittedName>
</protein>
<keyword evidence="2" id="KW-1185">Reference proteome</keyword>
<reference evidence="1 2" key="1">
    <citation type="submission" date="2013-09" db="EMBL/GenBank/DDBJ databases">
        <authorList>
            <person name="Alapati N."/>
            <person name="Amjadi S."/>
            <person name="Brashears C.B."/>
            <person name="Briell V.C."/>
            <person name="Cody B.J."/>
            <person name="Durham R.J."/>
            <person name="Griffin A.K."/>
            <person name="Henderson M.S."/>
            <person name="Interrante E.J."/>
            <person name="Killingsworth B.W."/>
            <person name="Kolar C.R."/>
            <person name="Lee T."/>
            <person name="Mundhenk S.E."/>
            <person name="Myers M.E."/>
            <person name="Olaniyan O.M."/>
            <person name="Orlando C.M."/>
            <person name="Peterson C.E."/>
            <person name="Riley B.C."/>
            <person name="Sawyer L.E."/>
            <person name="Simitzi N.J."/>
            <person name="St Cyr M.K."/>
            <person name="White R.K."/>
            <person name="Wu H."/>
            <person name="Adair T.L."/>
            <person name="Gibbon B.C."/>
            <person name="Buck G.A."/>
            <person name="Campbell R."/>
            <person name="Carvalho M.R."/>
            <person name="Duckworth R.A."/>
            <person name="Dunn T."/>
            <person name="Halpern C."/>
            <person name="Johnson A."/>
            <person name="Kiflezghi M.G."/>
            <person name="Lee V."/>
            <person name="Loviza R.A."/>
            <person name="Serrano M.G."/>
            <person name="Shah Z.V."/>
            <person name="Sharma K."/>
            <person name="Voegtly L.J."/>
            <person name="Walstead R."/>
            <person name="Wang Y.P."/>
            <person name="Bradley K.W."/>
            <person name="Clarke D.Q."/>
            <person name="Barker L.P."/>
            <person name="Bailey C."/>
            <person name="Asai D.J."/>
            <person name="Bowman C.A."/>
            <person name="Russell D.A."/>
            <person name="Pope W.H."/>
            <person name="Jacobs-Sera D."/>
            <person name="Hendrix R.W."/>
            <person name="Hatfull G.F."/>
        </authorList>
    </citation>
    <scope>NUCLEOTIDE SEQUENCE [LARGE SCALE GENOMIC DNA]</scope>
</reference>
<name>V5UQV3_9CAUD</name>
<dbReference type="OrthoDB" id="25684at10239"/>
<dbReference type="EMBL" id="KF713486">
    <property type="protein sequence ID" value="AHB79593.1"/>
    <property type="molecule type" value="Genomic_DNA"/>
</dbReference>
<dbReference type="RefSeq" id="YP_009002713.1">
    <property type="nucleotide sequence ID" value="NC_023498.1"/>
</dbReference>
<evidence type="ECO:0000313" key="1">
    <source>
        <dbReference type="EMBL" id="AHB79593.1"/>
    </source>
</evidence>
<organism evidence="1 2">
    <name type="scientific">Mycobacterium phage Validus</name>
    <dbReference type="NCBI Taxonomy" id="1414747"/>
    <lineage>
        <taxon>Viruses</taxon>
        <taxon>Duplodnaviria</taxon>
        <taxon>Heunggongvirae</taxon>
        <taxon>Uroviricota</taxon>
        <taxon>Caudoviricetes</taxon>
        <taxon>Weiservirinae</taxon>
        <taxon>Anayavirus</taxon>
        <taxon>Anayavirus validus</taxon>
    </lineage>
</organism>
<gene>
    <name evidence="1" type="primary">63</name>
    <name evidence="1" type="ORF">PBI_VALIDUS_63</name>
</gene>